<evidence type="ECO:0000256" key="8">
    <source>
        <dbReference type="ARBA" id="ARBA00038436"/>
    </source>
</evidence>
<feature type="compositionally biased region" description="Basic and acidic residues" evidence="10">
    <location>
        <begin position="200"/>
        <end position="212"/>
    </location>
</feature>
<accession>A0A1U7DGM1</accession>
<name>A0A1U7DGM1_9RHOB</name>
<evidence type="ECO:0000313" key="13">
    <source>
        <dbReference type="Proteomes" id="UP000187266"/>
    </source>
</evidence>
<evidence type="ECO:0000256" key="7">
    <source>
        <dbReference type="ARBA" id="ARBA00023136"/>
    </source>
</evidence>
<evidence type="ECO:0000256" key="10">
    <source>
        <dbReference type="SAM" id="MobiDB-lite"/>
    </source>
</evidence>
<keyword evidence="3" id="KW-1003">Cell membrane</keyword>
<feature type="transmembrane region" description="Helical" evidence="9">
    <location>
        <begin position="107"/>
        <end position="128"/>
    </location>
</feature>
<dbReference type="GO" id="GO:0022857">
    <property type="term" value="F:transmembrane transporter activity"/>
    <property type="evidence" value="ECO:0007669"/>
    <property type="project" value="UniProtKB-UniRule"/>
</dbReference>
<accession>A0A2M9DEW5</accession>
<comment type="function">
    <text evidence="9">Part of the tripartite ATP-independent periplasmic (TRAP) transport system.</text>
</comment>
<feature type="domain" description="Tripartite ATP-independent periplasmic transporters DctQ component" evidence="11">
    <location>
        <begin position="43"/>
        <end position="164"/>
    </location>
</feature>
<dbReference type="EMBL" id="CP019124">
    <property type="protein sequence ID" value="APX89085.1"/>
    <property type="molecule type" value="Genomic_DNA"/>
</dbReference>
<comment type="subunit">
    <text evidence="9">The complex comprises the extracytoplasmic solute receptor protein and the two transmembrane proteins.</text>
</comment>
<keyword evidence="5 9" id="KW-0812">Transmembrane</keyword>
<comment type="subcellular location">
    <subcellularLocation>
        <location evidence="1 9">Cell inner membrane</location>
        <topology evidence="1 9">Multi-pass membrane protein</topology>
    </subcellularLocation>
</comment>
<gene>
    <name evidence="12" type="ORF">BV394_04580</name>
</gene>
<comment type="similarity">
    <text evidence="8 9">Belongs to the TRAP transporter small permease family.</text>
</comment>
<evidence type="ECO:0000256" key="3">
    <source>
        <dbReference type="ARBA" id="ARBA00022475"/>
    </source>
</evidence>
<keyword evidence="2 9" id="KW-0813">Transport</keyword>
<feature type="transmembrane region" description="Helical" evidence="9">
    <location>
        <begin position="68"/>
        <end position="86"/>
    </location>
</feature>
<protein>
    <recommendedName>
        <fullName evidence="9">TRAP transporter small permease protein</fullName>
    </recommendedName>
</protein>
<evidence type="ECO:0000256" key="9">
    <source>
        <dbReference type="RuleBase" id="RU369079"/>
    </source>
</evidence>
<proteinExistence type="inferred from homology"/>
<feature type="transmembrane region" description="Helical" evidence="9">
    <location>
        <begin position="29"/>
        <end position="48"/>
    </location>
</feature>
<feature type="region of interest" description="Disordered" evidence="10">
    <location>
        <begin position="188"/>
        <end position="218"/>
    </location>
</feature>
<reference evidence="12 13" key="1">
    <citation type="submission" date="2017-01" db="EMBL/GenBank/DDBJ databases">
        <title>Genomic analysis of Xuhuaishuia manganoxidans DY6-4.</title>
        <authorList>
            <person name="Wang X."/>
        </authorList>
    </citation>
    <scope>NUCLEOTIDE SEQUENCE [LARGE SCALE GENOMIC DNA]</scope>
    <source>
        <strain evidence="12 13">DY6-4</strain>
    </source>
</reference>
<keyword evidence="6 9" id="KW-1133">Transmembrane helix</keyword>
<dbReference type="OrthoDB" id="6160477at2"/>
<sequence>MIQPAPVPAAASDPAPAGRTVLLLRRINTGVALSAGALLMLTVAVTLYDVVARRLGGSLGGTDEISGYAMAIATAWGLSYALTELVHVRIDLIRARLTAGPRALMDLLSILTIAGVAMLVAVQGWGVLAKTFAHDARANTPLETPLWIPQILWWTGWLWFALSASILSLVALVAVARRDPEAVAAAAGIDEGAETAELPLHGEDDHRDDSGADRGTGQ</sequence>
<evidence type="ECO:0000256" key="4">
    <source>
        <dbReference type="ARBA" id="ARBA00022519"/>
    </source>
</evidence>
<dbReference type="Pfam" id="PF04290">
    <property type="entry name" value="DctQ"/>
    <property type="match status" value="1"/>
</dbReference>
<dbReference type="RefSeq" id="WP_076979108.1">
    <property type="nucleotide sequence ID" value="NZ_CP019124.1"/>
</dbReference>
<keyword evidence="13" id="KW-1185">Reference proteome</keyword>
<dbReference type="InterPro" id="IPR007387">
    <property type="entry name" value="TRAP_DctQ"/>
</dbReference>
<evidence type="ECO:0000313" key="12">
    <source>
        <dbReference type="EMBL" id="APX89085.1"/>
    </source>
</evidence>
<dbReference type="InterPro" id="IPR055348">
    <property type="entry name" value="DctQ"/>
</dbReference>
<evidence type="ECO:0000256" key="5">
    <source>
        <dbReference type="ARBA" id="ARBA00022692"/>
    </source>
</evidence>
<evidence type="ECO:0000256" key="1">
    <source>
        <dbReference type="ARBA" id="ARBA00004429"/>
    </source>
</evidence>
<dbReference type="PANTHER" id="PTHR35011">
    <property type="entry name" value="2,3-DIKETO-L-GULONATE TRAP TRANSPORTER SMALL PERMEASE PROTEIN YIAM"/>
    <property type="match status" value="1"/>
</dbReference>
<organism evidence="12 13">
    <name type="scientific">Brevirhabdus pacifica</name>
    <dbReference type="NCBI Taxonomy" id="1267768"/>
    <lineage>
        <taxon>Bacteria</taxon>
        <taxon>Pseudomonadati</taxon>
        <taxon>Pseudomonadota</taxon>
        <taxon>Alphaproteobacteria</taxon>
        <taxon>Rhodobacterales</taxon>
        <taxon>Paracoccaceae</taxon>
        <taxon>Brevirhabdus</taxon>
    </lineage>
</organism>
<dbReference type="Proteomes" id="UP000187266">
    <property type="component" value="Chromosome"/>
</dbReference>
<keyword evidence="4 9" id="KW-0997">Cell inner membrane</keyword>
<dbReference type="STRING" id="1267768.BV394_04580"/>
<evidence type="ECO:0000256" key="2">
    <source>
        <dbReference type="ARBA" id="ARBA00022448"/>
    </source>
</evidence>
<feature type="transmembrane region" description="Helical" evidence="9">
    <location>
        <begin position="151"/>
        <end position="175"/>
    </location>
</feature>
<keyword evidence="7 9" id="KW-0472">Membrane</keyword>
<dbReference type="GO" id="GO:0005886">
    <property type="term" value="C:plasma membrane"/>
    <property type="evidence" value="ECO:0007669"/>
    <property type="project" value="UniProtKB-SubCell"/>
</dbReference>
<evidence type="ECO:0000259" key="11">
    <source>
        <dbReference type="Pfam" id="PF04290"/>
    </source>
</evidence>
<evidence type="ECO:0000256" key="6">
    <source>
        <dbReference type="ARBA" id="ARBA00022989"/>
    </source>
</evidence>
<dbReference type="AlphaFoldDB" id="A0A1U7DGM1"/>